<dbReference type="InterPro" id="IPR001466">
    <property type="entry name" value="Beta-lactam-related"/>
</dbReference>
<name>A0A7X4KDG8_9BURK</name>
<dbReference type="EMBL" id="WWCK01000006">
    <property type="protein sequence ID" value="MYM69369.1"/>
    <property type="molecule type" value="Genomic_DNA"/>
</dbReference>
<dbReference type="Pfam" id="PF00144">
    <property type="entry name" value="Beta-lactamase"/>
    <property type="match status" value="1"/>
</dbReference>
<evidence type="ECO:0000313" key="3">
    <source>
        <dbReference type="Proteomes" id="UP000450012"/>
    </source>
</evidence>
<protein>
    <submittedName>
        <fullName evidence="2">Serine hydrolase</fullName>
    </submittedName>
</protein>
<keyword evidence="3" id="KW-1185">Reference proteome</keyword>
<dbReference type="Gene3D" id="3.40.710.10">
    <property type="entry name" value="DD-peptidase/beta-lactamase superfamily"/>
    <property type="match status" value="1"/>
</dbReference>
<dbReference type="GO" id="GO:0016787">
    <property type="term" value="F:hydrolase activity"/>
    <property type="evidence" value="ECO:0007669"/>
    <property type="project" value="UniProtKB-KW"/>
</dbReference>
<reference evidence="2 3" key="1">
    <citation type="submission" date="2019-12" db="EMBL/GenBank/DDBJ databases">
        <title>Novel species isolated from a subtropical stream in China.</title>
        <authorList>
            <person name="Lu H."/>
        </authorList>
    </citation>
    <scope>NUCLEOTIDE SEQUENCE [LARGE SCALE GENOMIC DNA]</scope>
    <source>
        <strain evidence="2 3">FT55W</strain>
    </source>
</reference>
<dbReference type="Proteomes" id="UP000450012">
    <property type="component" value="Unassembled WGS sequence"/>
</dbReference>
<accession>A0A7X4KDG8</accession>
<dbReference type="InterPro" id="IPR012338">
    <property type="entry name" value="Beta-lactam/transpept-like"/>
</dbReference>
<proteinExistence type="predicted"/>
<keyword evidence="2" id="KW-0378">Hydrolase</keyword>
<dbReference type="PANTHER" id="PTHR43283:SF7">
    <property type="entry name" value="BETA-LACTAMASE-RELATED DOMAIN-CONTAINING PROTEIN"/>
    <property type="match status" value="1"/>
</dbReference>
<comment type="caution">
    <text evidence="2">The sequence shown here is derived from an EMBL/GenBank/DDBJ whole genome shotgun (WGS) entry which is preliminary data.</text>
</comment>
<dbReference type="PANTHER" id="PTHR43283">
    <property type="entry name" value="BETA-LACTAMASE-RELATED"/>
    <property type="match status" value="1"/>
</dbReference>
<feature type="domain" description="Beta-lactamase-related" evidence="1">
    <location>
        <begin position="15"/>
        <end position="300"/>
    </location>
</feature>
<dbReference type="SUPFAM" id="SSF56601">
    <property type="entry name" value="beta-lactamase/transpeptidase-like"/>
    <property type="match status" value="1"/>
</dbReference>
<dbReference type="AlphaFoldDB" id="A0A7X4KDG8"/>
<gene>
    <name evidence="2" type="ORF">GTP45_21365</name>
</gene>
<organism evidence="2 3">
    <name type="scientific">Duganella rivi</name>
    <dbReference type="NCBI Taxonomy" id="2666083"/>
    <lineage>
        <taxon>Bacteria</taxon>
        <taxon>Pseudomonadati</taxon>
        <taxon>Pseudomonadota</taxon>
        <taxon>Betaproteobacteria</taxon>
        <taxon>Burkholderiales</taxon>
        <taxon>Oxalobacteraceae</taxon>
        <taxon>Telluria group</taxon>
        <taxon>Duganella</taxon>
    </lineage>
</organism>
<evidence type="ECO:0000259" key="1">
    <source>
        <dbReference type="Pfam" id="PF00144"/>
    </source>
</evidence>
<sequence>MDAAIRKGDFKQITSVLISQDGKLVHESYFDKDGAEGLRNTRSVTKSVTDMLVGIAIDQGKLKLTTPVFGFFPEKKPVRYPDPRKDKITVEDLLSMSSLLECDDQNQFSRGNEEAMYLLEDWTQFTMDLPIRGFPDWVTKPQDSPHGRSFSYCTAGPTMLGPVLEKATGEKTDQFAARTLFGPLGITKLKWQSTPAGPVMTGGGLGLRSLDLLKLGELYLNGGTWQGKRILSAEWVKQSLSPHSQVDDNTDYGYLWWLKTFTQDGKSYRTAMMSGSGGNKVVIIPEQRAVVVITTTNFQVRQPHAVSEKLLTDYVFTALSRSLPAR</sequence>
<dbReference type="InterPro" id="IPR050789">
    <property type="entry name" value="Diverse_Enzym_Activities"/>
</dbReference>
<evidence type="ECO:0000313" key="2">
    <source>
        <dbReference type="EMBL" id="MYM69369.1"/>
    </source>
</evidence>